<name>A0A9X3MZ31_9ACTN</name>
<sequence length="103" mass="11173">MHARVAFYMLRSGTFGQVVRMVEAPGGLLEIFRGRPGFRSYELIEAPRGLVSVSHWESSAQADEATDAAAVWVAENVDDRIRLLQSDIGEVVLSSSLTAAAAH</sequence>
<accession>A0A9X3MZ31</accession>
<gene>
    <name evidence="1" type="ORF">OM076_28660</name>
</gene>
<protein>
    <recommendedName>
        <fullName evidence="3">ABM domain-containing protein</fullName>
    </recommendedName>
</protein>
<organism evidence="1 2">
    <name type="scientific">Solirubrobacter ginsenosidimutans</name>
    <dbReference type="NCBI Taxonomy" id="490573"/>
    <lineage>
        <taxon>Bacteria</taxon>
        <taxon>Bacillati</taxon>
        <taxon>Actinomycetota</taxon>
        <taxon>Thermoleophilia</taxon>
        <taxon>Solirubrobacterales</taxon>
        <taxon>Solirubrobacteraceae</taxon>
        <taxon>Solirubrobacter</taxon>
    </lineage>
</organism>
<reference evidence="1" key="1">
    <citation type="submission" date="2022-10" db="EMBL/GenBank/DDBJ databases">
        <title>The WGS of Solirubrobacter ginsenosidimutans DSM 21036.</title>
        <authorList>
            <person name="Jiang Z."/>
        </authorList>
    </citation>
    <scope>NUCLEOTIDE SEQUENCE</scope>
    <source>
        <strain evidence="1">DSM 21036</strain>
    </source>
</reference>
<proteinExistence type="predicted"/>
<dbReference type="Proteomes" id="UP001149140">
    <property type="component" value="Unassembled WGS sequence"/>
</dbReference>
<evidence type="ECO:0008006" key="3">
    <source>
        <dbReference type="Google" id="ProtNLM"/>
    </source>
</evidence>
<comment type="caution">
    <text evidence="1">The sequence shown here is derived from an EMBL/GenBank/DDBJ whole genome shotgun (WGS) entry which is preliminary data.</text>
</comment>
<dbReference type="EMBL" id="JAPDOD010000032">
    <property type="protein sequence ID" value="MDA0164276.1"/>
    <property type="molecule type" value="Genomic_DNA"/>
</dbReference>
<dbReference type="AlphaFoldDB" id="A0A9X3MZ31"/>
<keyword evidence="2" id="KW-1185">Reference proteome</keyword>
<evidence type="ECO:0000313" key="2">
    <source>
        <dbReference type="Proteomes" id="UP001149140"/>
    </source>
</evidence>
<evidence type="ECO:0000313" key="1">
    <source>
        <dbReference type="EMBL" id="MDA0164276.1"/>
    </source>
</evidence>
<dbReference type="RefSeq" id="WP_270043527.1">
    <property type="nucleotide sequence ID" value="NZ_JAPDOD010000032.1"/>
</dbReference>